<name>A0AAN0T4K9_HEYCO</name>
<organism evidence="1 2">
    <name type="scientific">Heyndrickxia coagulans</name>
    <name type="common">Weizmannia coagulans</name>
    <dbReference type="NCBI Taxonomy" id="1398"/>
    <lineage>
        <taxon>Bacteria</taxon>
        <taxon>Bacillati</taxon>
        <taxon>Bacillota</taxon>
        <taxon>Bacilli</taxon>
        <taxon>Bacillales</taxon>
        <taxon>Bacillaceae</taxon>
        <taxon>Heyndrickxia</taxon>
    </lineage>
</organism>
<proteinExistence type="predicted"/>
<keyword evidence="2" id="KW-1185">Reference proteome</keyword>
<evidence type="ECO:0000313" key="2">
    <source>
        <dbReference type="Proteomes" id="UP000032024"/>
    </source>
</evidence>
<gene>
    <name evidence="1" type="ORF">SB48_HM08orf01837</name>
</gene>
<accession>A0AAN0T4K9</accession>
<dbReference type="Proteomes" id="UP000032024">
    <property type="component" value="Chromosome"/>
</dbReference>
<dbReference type="EMBL" id="CP010525">
    <property type="protein sequence ID" value="AJO21983.1"/>
    <property type="molecule type" value="Genomic_DNA"/>
</dbReference>
<dbReference type="AlphaFoldDB" id="A0AAN0T4K9"/>
<sequence>MRNPGKFKKSVSGILYRLYFVLLLMNKQDRKTAEKRWHAMVIHRFLLVAHSFHLL</sequence>
<evidence type="ECO:0000313" key="1">
    <source>
        <dbReference type="EMBL" id="AJO21983.1"/>
    </source>
</evidence>
<reference evidence="2" key="1">
    <citation type="submission" date="2015-01" db="EMBL/GenBank/DDBJ databases">
        <title>Comparative genome analysis of Bacillus coagulans HM-08, Clostridium butyricum HM-68, Bacillus subtilis HM-66 and Bacillus paralicheniformis BL-09.</title>
        <authorList>
            <person name="Zhang H."/>
        </authorList>
    </citation>
    <scope>NUCLEOTIDE SEQUENCE [LARGE SCALE GENOMIC DNA]</scope>
    <source>
        <strain evidence="2">HM-08</strain>
    </source>
</reference>
<protein>
    <submittedName>
        <fullName evidence="1">Uncharacterized protein</fullName>
    </submittedName>
</protein>